<dbReference type="InterPro" id="IPR036250">
    <property type="entry name" value="AcylCo_DH-like_C"/>
</dbReference>
<dbReference type="Pfam" id="PF02770">
    <property type="entry name" value="Acyl-CoA_dh_M"/>
    <property type="match status" value="1"/>
</dbReference>
<dbReference type="OrthoDB" id="3778631at2"/>
<evidence type="ECO:0000259" key="7">
    <source>
        <dbReference type="Pfam" id="PF00441"/>
    </source>
</evidence>
<feature type="domain" description="Acyl-CoA dehydrogenase/oxidase N-terminal" evidence="9">
    <location>
        <begin position="16"/>
        <end position="118"/>
    </location>
</feature>
<dbReference type="InterPro" id="IPR006091">
    <property type="entry name" value="Acyl-CoA_Oxase/DH_mid-dom"/>
</dbReference>
<gene>
    <name evidence="10" type="ORF">PS9374_06359</name>
</gene>
<evidence type="ECO:0000256" key="5">
    <source>
        <dbReference type="ARBA" id="ARBA00023002"/>
    </source>
</evidence>
<dbReference type="PANTHER" id="PTHR43292">
    <property type="entry name" value="ACYL-COA DEHYDROGENASE"/>
    <property type="match status" value="1"/>
</dbReference>
<evidence type="ECO:0000256" key="4">
    <source>
        <dbReference type="ARBA" id="ARBA00022827"/>
    </source>
</evidence>
<evidence type="ECO:0000256" key="2">
    <source>
        <dbReference type="ARBA" id="ARBA00009347"/>
    </source>
</evidence>
<evidence type="ECO:0000259" key="8">
    <source>
        <dbReference type="Pfam" id="PF02770"/>
    </source>
</evidence>
<dbReference type="EMBL" id="BDCX01000018">
    <property type="protein sequence ID" value="GAT70673.1"/>
    <property type="molecule type" value="Genomic_DNA"/>
</dbReference>
<dbReference type="GO" id="GO:0050660">
    <property type="term" value="F:flavin adenine dinucleotide binding"/>
    <property type="evidence" value="ECO:0007669"/>
    <property type="project" value="InterPro"/>
</dbReference>
<dbReference type="Pfam" id="PF00441">
    <property type="entry name" value="Acyl-CoA_dh_1"/>
    <property type="match status" value="1"/>
</dbReference>
<reference evidence="11" key="2">
    <citation type="submission" date="2016-04" db="EMBL/GenBank/DDBJ databases">
        <title>Planomonospora sphaerica JCM9374 whole genome shotgun sequence.</title>
        <authorList>
            <person name="Suzuki T."/>
            <person name="Dohra H."/>
            <person name="Kodani S."/>
        </authorList>
    </citation>
    <scope>NUCLEOTIDE SEQUENCE [LARGE SCALE GENOMIC DNA]</scope>
    <source>
        <strain evidence="11">JCM 9374</strain>
    </source>
</reference>
<organism evidence="10 11">
    <name type="scientific">Planomonospora sphaerica</name>
    <dbReference type="NCBI Taxonomy" id="161355"/>
    <lineage>
        <taxon>Bacteria</taxon>
        <taxon>Bacillati</taxon>
        <taxon>Actinomycetota</taxon>
        <taxon>Actinomycetes</taxon>
        <taxon>Streptosporangiales</taxon>
        <taxon>Streptosporangiaceae</taxon>
        <taxon>Planomonospora</taxon>
    </lineage>
</organism>
<dbReference type="SUPFAM" id="SSF56645">
    <property type="entry name" value="Acyl-CoA dehydrogenase NM domain-like"/>
    <property type="match status" value="1"/>
</dbReference>
<evidence type="ECO:0000313" key="10">
    <source>
        <dbReference type="EMBL" id="GAT70673.1"/>
    </source>
</evidence>
<dbReference type="PANTHER" id="PTHR43292:SF4">
    <property type="entry name" value="ACYL-COA DEHYDROGENASE FADE34"/>
    <property type="match status" value="1"/>
</dbReference>
<feature type="domain" description="Acyl-CoA dehydrogenase/oxidase C-terminal" evidence="7">
    <location>
        <begin position="223"/>
        <end position="367"/>
    </location>
</feature>
<feature type="domain" description="Acyl-CoA oxidase/dehydrogenase middle" evidence="8">
    <location>
        <begin position="123"/>
        <end position="210"/>
    </location>
</feature>
<dbReference type="Pfam" id="PF02771">
    <property type="entry name" value="Acyl-CoA_dh_N"/>
    <property type="match status" value="1"/>
</dbReference>
<sequence length="378" mass="40736">MLTSELLWEHSEAPVRALRDEIREILASAPIAEARRRRDPRPVHRALGRAGLLAPQWPVEYGGRGVSHVTAAVLVEELAMHDVPDLLHTLTVSIVGTTLLNCAGPEMRARHLPGFAAGTSFGCVLFSEPHAGSDLSVLSTRAVRHGDGYRLHGTKTHSIFARLADHALCLARDDDDALTLFLVPLAGEGVRIEPIPALMDDDFHEVTLDGVEVGPGDVVGEPGQGWAIVVRTLAYERTGLDYYVKALRWHRAATAATGRLRGGIGQHDAIGLARLNARLVAAGTLVRRVLTRLDRGELNEDEAAAAKWYTTELAAEIAWWAAERGADQAMIAGEDGVADPLDVAAREAPGMRISGGTSEMMLETLARLRLDSGAEVRP</sequence>
<dbReference type="InterPro" id="IPR009100">
    <property type="entry name" value="AcylCoA_DH/oxidase_NM_dom_sf"/>
</dbReference>
<dbReference type="Gene3D" id="1.20.140.10">
    <property type="entry name" value="Butyryl-CoA Dehydrogenase, subunit A, domain 3"/>
    <property type="match status" value="1"/>
</dbReference>
<comment type="cofactor">
    <cofactor evidence="1 6">
        <name>FAD</name>
        <dbReference type="ChEBI" id="CHEBI:57692"/>
    </cofactor>
</comment>
<name>A0A161MEV7_9ACTN</name>
<dbReference type="GO" id="GO:0005886">
    <property type="term" value="C:plasma membrane"/>
    <property type="evidence" value="ECO:0007669"/>
    <property type="project" value="TreeGrafter"/>
</dbReference>
<dbReference type="AlphaFoldDB" id="A0A161MEV7"/>
<dbReference type="Gene3D" id="2.40.110.10">
    <property type="entry name" value="Butyryl-CoA Dehydrogenase, subunit A, domain 2"/>
    <property type="match status" value="1"/>
</dbReference>
<proteinExistence type="inferred from homology"/>
<keyword evidence="4 6" id="KW-0274">FAD</keyword>
<dbReference type="Gene3D" id="1.10.540.10">
    <property type="entry name" value="Acyl-CoA dehydrogenase/oxidase, N-terminal domain"/>
    <property type="match status" value="1"/>
</dbReference>
<dbReference type="STRING" id="161355.PS9374_06359"/>
<reference evidence="10 11" key="1">
    <citation type="journal article" date="2016" name="Genome Announc.">
        <title>Draft Genome Sequence of Planomonospora sphaerica JCM9374, a Rare Actinomycete.</title>
        <authorList>
            <person name="Dohra H."/>
            <person name="Suzuki T."/>
            <person name="Inoue Y."/>
            <person name="Kodani S."/>
        </authorList>
    </citation>
    <scope>NUCLEOTIDE SEQUENCE [LARGE SCALE GENOMIC DNA]</scope>
    <source>
        <strain evidence="10 11">JCM 9374</strain>
    </source>
</reference>
<evidence type="ECO:0000313" key="11">
    <source>
        <dbReference type="Proteomes" id="UP000077701"/>
    </source>
</evidence>
<dbReference type="InterPro" id="IPR009075">
    <property type="entry name" value="AcylCo_DH/oxidase_C"/>
</dbReference>
<dbReference type="GO" id="GO:0016627">
    <property type="term" value="F:oxidoreductase activity, acting on the CH-CH group of donors"/>
    <property type="evidence" value="ECO:0007669"/>
    <property type="project" value="InterPro"/>
</dbReference>
<dbReference type="InterPro" id="IPR046373">
    <property type="entry name" value="Acyl-CoA_Oxase/DH_mid-dom_sf"/>
</dbReference>
<dbReference type="RefSeq" id="WP_084008975.1">
    <property type="nucleotide sequence ID" value="NZ_BDCX01000018.1"/>
</dbReference>
<evidence type="ECO:0000256" key="6">
    <source>
        <dbReference type="RuleBase" id="RU362125"/>
    </source>
</evidence>
<dbReference type="SUPFAM" id="SSF47203">
    <property type="entry name" value="Acyl-CoA dehydrogenase C-terminal domain-like"/>
    <property type="match status" value="1"/>
</dbReference>
<comment type="similarity">
    <text evidence="2 6">Belongs to the acyl-CoA dehydrogenase family.</text>
</comment>
<evidence type="ECO:0000256" key="3">
    <source>
        <dbReference type="ARBA" id="ARBA00022630"/>
    </source>
</evidence>
<dbReference type="InterPro" id="IPR037069">
    <property type="entry name" value="AcylCoA_DH/ox_N_sf"/>
</dbReference>
<comment type="caution">
    <text evidence="10">The sequence shown here is derived from an EMBL/GenBank/DDBJ whole genome shotgun (WGS) entry which is preliminary data.</text>
</comment>
<accession>A0A161MEV7</accession>
<protein>
    <submittedName>
        <fullName evidence="10">Acyl-CoA dehydrogenase</fullName>
    </submittedName>
</protein>
<evidence type="ECO:0000259" key="9">
    <source>
        <dbReference type="Pfam" id="PF02771"/>
    </source>
</evidence>
<keyword evidence="5 6" id="KW-0560">Oxidoreductase</keyword>
<dbReference type="InterPro" id="IPR013786">
    <property type="entry name" value="AcylCoA_DH/ox_N"/>
</dbReference>
<dbReference type="Proteomes" id="UP000077701">
    <property type="component" value="Unassembled WGS sequence"/>
</dbReference>
<dbReference type="InterPro" id="IPR052161">
    <property type="entry name" value="Mycobact_Acyl-CoA_DH"/>
</dbReference>
<evidence type="ECO:0000256" key="1">
    <source>
        <dbReference type="ARBA" id="ARBA00001974"/>
    </source>
</evidence>
<keyword evidence="11" id="KW-1185">Reference proteome</keyword>
<keyword evidence="3 6" id="KW-0285">Flavoprotein</keyword>